<feature type="domain" description="DUF4034" evidence="1">
    <location>
        <begin position="18"/>
        <end position="151"/>
    </location>
</feature>
<sequence>MTTATTAQTPDARLSLHLLKARQYGLLDAALNGLQQQYEAREKDEEVLAKAIAPFGNYQPALRSRLEAWVESYPQSYAAHLAMGMHLAGKAWWFRTYRLAKDVPQKNWPLVAQACEAASAHLHDAMRCAREPSLAAALRLNLNTIFSGDTWDGYLESVERCPTSLRLRQAQIDALRPEWGGSLEALHAFLKRPEHEQLSVTQRERLLATVLTCEAHYLEHFEHAAAGARQKYEESLAVQETVRGLTGLASTLGDGKTAEAEQALLRAQVLAPYDQDIRARLALSALSSLRFRRALRLLHQGRAAGSPLANDALNSMPVWLKALLYFLAIFR</sequence>
<dbReference type="Proteomes" id="UP001595803">
    <property type="component" value="Unassembled WGS sequence"/>
</dbReference>
<evidence type="ECO:0000313" key="3">
    <source>
        <dbReference type="Proteomes" id="UP001595803"/>
    </source>
</evidence>
<evidence type="ECO:0000259" key="1">
    <source>
        <dbReference type="Pfam" id="PF13226"/>
    </source>
</evidence>
<protein>
    <submittedName>
        <fullName evidence="2">DUF4034 domain-containing protein</fullName>
    </submittedName>
</protein>
<comment type="caution">
    <text evidence="2">The sequence shown here is derived from an EMBL/GenBank/DDBJ whole genome shotgun (WGS) entry which is preliminary data.</text>
</comment>
<evidence type="ECO:0000313" key="2">
    <source>
        <dbReference type="EMBL" id="MFC3835664.1"/>
    </source>
</evidence>
<organism evidence="2 3">
    <name type="scientific">Deinococcus rufus</name>
    <dbReference type="NCBI Taxonomy" id="2136097"/>
    <lineage>
        <taxon>Bacteria</taxon>
        <taxon>Thermotogati</taxon>
        <taxon>Deinococcota</taxon>
        <taxon>Deinococci</taxon>
        <taxon>Deinococcales</taxon>
        <taxon>Deinococcaceae</taxon>
        <taxon>Deinococcus</taxon>
    </lineage>
</organism>
<dbReference type="InterPro" id="IPR025115">
    <property type="entry name" value="DUF4034"/>
</dbReference>
<gene>
    <name evidence="2" type="ORF">ACFOSB_22595</name>
</gene>
<name>A0ABV7ZF86_9DEIO</name>
<proteinExistence type="predicted"/>
<dbReference type="EMBL" id="JBHRZG010000024">
    <property type="protein sequence ID" value="MFC3835664.1"/>
    <property type="molecule type" value="Genomic_DNA"/>
</dbReference>
<dbReference type="Pfam" id="PF13226">
    <property type="entry name" value="DUF4034"/>
    <property type="match status" value="1"/>
</dbReference>
<reference evidence="3" key="1">
    <citation type="journal article" date="2019" name="Int. J. Syst. Evol. Microbiol.">
        <title>The Global Catalogue of Microorganisms (GCM) 10K type strain sequencing project: providing services to taxonomists for standard genome sequencing and annotation.</title>
        <authorList>
            <consortium name="The Broad Institute Genomics Platform"/>
            <consortium name="The Broad Institute Genome Sequencing Center for Infectious Disease"/>
            <person name="Wu L."/>
            <person name="Ma J."/>
        </authorList>
    </citation>
    <scope>NUCLEOTIDE SEQUENCE [LARGE SCALE GENOMIC DNA]</scope>
    <source>
        <strain evidence="3">CCTCC AB 2017081</strain>
    </source>
</reference>
<dbReference type="RefSeq" id="WP_322474398.1">
    <property type="nucleotide sequence ID" value="NZ_JBHRZG010000024.1"/>
</dbReference>
<keyword evidence="3" id="KW-1185">Reference proteome</keyword>
<accession>A0ABV7ZF86</accession>